<dbReference type="InterPro" id="IPR001357">
    <property type="entry name" value="BRCT_dom"/>
</dbReference>
<dbReference type="InterPro" id="IPR004149">
    <property type="entry name" value="Znf_DNAligase_C4"/>
</dbReference>
<keyword evidence="5 15" id="KW-0235">DNA replication</keyword>
<dbReference type="InterPro" id="IPR013839">
    <property type="entry name" value="DNAligase_adenylation"/>
</dbReference>
<evidence type="ECO:0000256" key="11">
    <source>
        <dbReference type="ARBA" id="ARBA00023204"/>
    </source>
</evidence>
<dbReference type="Pfam" id="PF00533">
    <property type="entry name" value="BRCT"/>
    <property type="match status" value="1"/>
</dbReference>
<feature type="binding site" evidence="15">
    <location>
        <position position="135"/>
    </location>
    <ligand>
        <name>NAD(+)</name>
        <dbReference type="ChEBI" id="CHEBI:57540"/>
    </ligand>
</feature>
<evidence type="ECO:0000313" key="18">
    <source>
        <dbReference type="Proteomes" id="UP000002939"/>
    </source>
</evidence>
<feature type="binding site" evidence="15">
    <location>
        <position position="169"/>
    </location>
    <ligand>
        <name>NAD(+)</name>
        <dbReference type="ChEBI" id="CHEBI:57540"/>
    </ligand>
</feature>
<feature type="binding site" evidence="15">
    <location>
        <position position="285"/>
    </location>
    <ligand>
        <name>NAD(+)</name>
        <dbReference type="ChEBI" id="CHEBI:57540"/>
    </ligand>
</feature>
<dbReference type="GO" id="GO:0006281">
    <property type="term" value="P:DNA repair"/>
    <property type="evidence" value="ECO:0007669"/>
    <property type="project" value="UniProtKB-KW"/>
</dbReference>
<evidence type="ECO:0000313" key="17">
    <source>
        <dbReference type="EMBL" id="EEW92512.1"/>
    </source>
</evidence>
<evidence type="ECO:0000256" key="10">
    <source>
        <dbReference type="ARBA" id="ARBA00023027"/>
    </source>
</evidence>
<dbReference type="InterPro" id="IPR041663">
    <property type="entry name" value="DisA/LigA_HHH"/>
</dbReference>
<keyword evidence="4 15" id="KW-0436">Ligase</keyword>
<dbReference type="Pfam" id="PF22745">
    <property type="entry name" value="Nlig-Ia"/>
    <property type="match status" value="1"/>
</dbReference>
<dbReference type="GO" id="GO:0046872">
    <property type="term" value="F:metal ion binding"/>
    <property type="evidence" value="ECO:0007669"/>
    <property type="project" value="UniProtKB-KW"/>
</dbReference>
<evidence type="ECO:0000259" key="16">
    <source>
        <dbReference type="PROSITE" id="PS50172"/>
    </source>
</evidence>
<dbReference type="Gene3D" id="6.20.10.30">
    <property type="match status" value="1"/>
</dbReference>
<keyword evidence="8 15" id="KW-0862">Zinc</keyword>
<evidence type="ECO:0000256" key="14">
    <source>
        <dbReference type="ARBA" id="ARBA00060881"/>
    </source>
</evidence>
<feature type="binding site" evidence="15">
    <location>
        <begin position="82"/>
        <end position="83"/>
    </location>
    <ligand>
        <name>NAD(+)</name>
        <dbReference type="ChEBI" id="CHEBI:57540"/>
    </ligand>
</feature>
<keyword evidence="9 15" id="KW-0460">Magnesium</keyword>
<comment type="function">
    <text evidence="1 15">DNA ligase that catalyzes the formation of phosphodiester linkages between 5'-phosphoryl and 3'-hydroxyl groups in double-stranded DNA using NAD as a coenzyme and as the energy source for the reaction. It is essential for DNA replication and repair of damaged DNA.</text>
</comment>
<dbReference type="Gene3D" id="2.40.50.140">
    <property type="entry name" value="Nucleic acid-binding proteins"/>
    <property type="match status" value="1"/>
</dbReference>
<evidence type="ECO:0000256" key="12">
    <source>
        <dbReference type="ARBA" id="ARBA00023211"/>
    </source>
</evidence>
<evidence type="ECO:0000256" key="4">
    <source>
        <dbReference type="ARBA" id="ARBA00022598"/>
    </source>
</evidence>
<dbReference type="PROSITE" id="PS50172">
    <property type="entry name" value="BRCT"/>
    <property type="match status" value="1"/>
</dbReference>
<dbReference type="InterPro" id="IPR001679">
    <property type="entry name" value="DNA_ligase"/>
</dbReference>
<keyword evidence="10 15" id="KW-0520">NAD</keyword>
<feature type="binding site" evidence="15">
    <location>
        <position position="112"/>
    </location>
    <ligand>
        <name>NAD(+)</name>
        <dbReference type="ChEBI" id="CHEBI:57540"/>
    </ligand>
</feature>
<dbReference type="InterPro" id="IPR010994">
    <property type="entry name" value="RuvA_2-like"/>
</dbReference>
<reference evidence="17" key="1">
    <citation type="submission" date="2009-09" db="EMBL/GenBank/DDBJ databases">
        <authorList>
            <consortium name="The Broad Institute Genome Sequencing Platform"/>
            <person name="Ward D."/>
            <person name="Feldgarden M."/>
            <person name="Earl A."/>
            <person name="Young S.K."/>
            <person name="Zeng Q."/>
            <person name="Koehrsen M."/>
            <person name="Alvarado L."/>
            <person name="Berlin A."/>
            <person name="Bochicchio J."/>
            <person name="Borenstein D."/>
            <person name="Chapman S.B."/>
            <person name="Chen Z."/>
            <person name="Engels R."/>
            <person name="Freedman E."/>
            <person name="Gellesch M."/>
            <person name="Goldberg J."/>
            <person name="Griggs A."/>
            <person name="Gujja S."/>
            <person name="Heilman E."/>
            <person name="Heiman D."/>
            <person name="Hepburn T."/>
            <person name="Howarth C."/>
            <person name="Jen D."/>
            <person name="Larson L."/>
            <person name="Lewis B."/>
            <person name="Mehta T."/>
            <person name="Park D."/>
            <person name="Pearson M."/>
            <person name="Roberts A."/>
            <person name="Saif S."/>
            <person name="Shea T."/>
            <person name="Shenoy N."/>
            <person name="Sisk P."/>
            <person name="Stolte C."/>
            <person name="Sykes S."/>
            <person name="Thomson T."/>
            <person name="Walk T."/>
            <person name="White J."/>
            <person name="Yandava C."/>
            <person name="Sibley C.D."/>
            <person name="Field T.R."/>
            <person name="Grinwis M."/>
            <person name="Eshaghurshan C.S."/>
            <person name="Surette M.G."/>
            <person name="Haas B."/>
            <person name="Nusbaum C."/>
            <person name="Birren B."/>
        </authorList>
    </citation>
    <scope>NUCLEOTIDE SEQUENCE [LARGE SCALE GENOMIC DNA]</scope>
    <source>
        <strain evidence="17">ATCC 700633</strain>
    </source>
</reference>
<comment type="cofactor">
    <cofactor evidence="15">
        <name>Mg(2+)</name>
        <dbReference type="ChEBI" id="CHEBI:18420"/>
    </cofactor>
    <cofactor evidence="15">
        <name>Mn(2+)</name>
        <dbReference type="ChEBI" id="CHEBI:29035"/>
    </cofactor>
</comment>
<dbReference type="PIRSF" id="PIRSF001604">
    <property type="entry name" value="LigA"/>
    <property type="match status" value="1"/>
</dbReference>
<dbReference type="GO" id="GO:0006260">
    <property type="term" value="P:DNA replication"/>
    <property type="evidence" value="ECO:0007669"/>
    <property type="project" value="UniProtKB-KW"/>
</dbReference>
<keyword evidence="7 15" id="KW-0227">DNA damage</keyword>
<dbReference type="HOGENOM" id="CLU_007764_2_1_9"/>
<comment type="caution">
    <text evidence="17">The sequence shown here is derived from an EMBL/GenBank/DDBJ whole genome shotgun (WGS) entry which is preliminary data.</text>
</comment>
<accession>D0BN22</accession>
<feature type="binding site" evidence="15">
    <location>
        <position position="421"/>
    </location>
    <ligand>
        <name>Zn(2+)</name>
        <dbReference type="ChEBI" id="CHEBI:29105"/>
    </ligand>
</feature>
<dbReference type="InterPro" id="IPR013840">
    <property type="entry name" value="DNAligase_N"/>
</dbReference>
<dbReference type="EMBL" id="ACRF02000003">
    <property type="protein sequence ID" value="EEW92512.1"/>
    <property type="molecule type" value="Genomic_DNA"/>
</dbReference>
<evidence type="ECO:0000256" key="7">
    <source>
        <dbReference type="ARBA" id="ARBA00022763"/>
    </source>
</evidence>
<dbReference type="SUPFAM" id="SSF47781">
    <property type="entry name" value="RuvA domain 2-like"/>
    <property type="match status" value="1"/>
</dbReference>
<reference evidence="17" key="2">
    <citation type="submission" date="2011-10" db="EMBL/GenBank/DDBJ databases">
        <title>The Genome Sequence of Granulicatella elegans ATCC 700633.</title>
        <authorList>
            <consortium name="The Broad Institute Genome Sequencing Platform"/>
            <consortium name="The Broad Institute Genome Sequencing Center for Infectious Disease"/>
            <person name="Earl A."/>
            <person name="Ward D."/>
            <person name="Feldgarden M."/>
            <person name="Gevers D."/>
            <person name="Sibley C.D."/>
            <person name="Field T.R."/>
            <person name="Grinwis M."/>
            <person name="Eshaghurshan C.S."/>
            <person name="Surette M.G."/>
            <person name="Young S.K."/>
            <person name="Zeng Q."/>
            <person name="Gargeya S."/>
            <person name="Fitzgerald M."/>
            <person name="Haas B."/>
            <person name="Abouelleil A."/>
            <person name="Alvarado L."/>
            <person name="Arachchi H.M."/>
            <person name="Berlin A."/>
            <person name="Brown A."/>
            <person name="Chapman S.B."/>
            <person name="Chen Z."/>
            <person name="Dunbar C."/>
            <person name="Freedman E."/>
            <person name="Gearin G."/>
            <person name="Goldberg J."/>
            <person name="Griggs A."/>
            <person name="Gujja S."/>
            <person name="Heiman D."/>
            <person name="Howarth C."/>
            <person name="Larson L."/>
            <person name="Lui A."/>
            <person name="MacDonald P.J.P."/>
            <person name="Montmayeur A."/>
            <person name="Murphy C."/>
            <person name="Neiman D."/>
            <person name="Pearson M."/>
            <person name="Priest M."/>
            <person name="Roberts A."/>
            <person name="Saif S."/>
            <person name="Shea T."/>
            <person name="Shenoy N."/>
            <person name="Sisk P."/>
            <person name="Stolte C."/>
            <person name="Sykes S."/>
            <person name="Wortman J."/>
            <person name="Nusbaum C."/>
            <person name="Birren B."/>
        </authorList>
    </citation>
    <scope>NUCLEOTIDE SEQUENCE [LARGE SCALE GENOMIC DNA]</scope>
    <source>
        <strain evidence="17">ATCC 700633</strain>
    </source>
</reference>
<dbReference type="SMART" id="SM00292">
    <property type="entry name" value="BRCT"/>
    <property type="match status" value="1"/>
</dbReference>
<dbReference type="GO" id="GO:0005829">
    <property type="term" value="C:cytosol"/>
    <property type="evidence" value="ECO:0007669"/>
    <property type="project" value="TreeGrafter"/>
</dbReference>
<gene>
    <name evidence="15" type="primary">ligA</name>
    <name evidence="17" type="ORF">HMPREF0446_01357</name>
</gene>
<dbReference type="Gene3D" id="1.10.150.20">
    <property type="entry name" value="5' to 3' exonuclease, C-terminal subdomain"/>
    <property type="match status" value="2"/>
</dbReference>
<dbReference type="FunFam" id="1.10.150.20:FF:000006">
    <property type="entry name" value="DNA ligase"/>
    <property type="match status" value="1"/>
</dbReference>
<dbReference type="GO" id="GO:0003911">
    <property type="term" value="F:DNA ligase (NAD+) activity"/>
    <property type="evidence" value="ECO:0007669"/>
    <property type="project" value="UniProtKB-UniRule"/>
</dbReference>
<evidence type="ECO:0000256" key="8">
    <source>
        <dbReference type="ARBA" id="ARBA00022833"/>
    </source>
</evidence>
<sequence>MDTSIEQKVQQLREQLNRWSHEYYVQDRPTVTDHEYDETYHELVRLETEYPQLVTSDSPTQRVGGVVLEGFEKVTHQNPMLSLSNAFSKEDLQAFDDRIKKLTNRTIDYVCELKIDGLSVALTYQDGQLVLGATRGDGVIGEDITHNIRTVKSVPLSLEHPWSIEVRGECYMPKKSFQQLNQLREEEGLEVFANPRNAAAGSLRQLDSKVAASRNLAVFLYQSPSVETLEVASQMELLEKMQALGFVTNQESVLCHSIDEVWAFIEKMTVERNNLPYEIDGIVIKVNDFKAQEEIGFTVKAPKWAIAYKFPAEEAQTIVRDIEWTVGRTGVVTPTAVMDAVFLAGTTVKRASLHNVDLIRERDIRIGDTVVIHKAGDIIPEVTRVILDKRPEGLEPYEFPKECPSCSNPLVHLEEEVALRCMNPKCPALLKEGLTHFVSRDAMNMSGVGTRIIHQLFESGLVQDVADLYHLTMEQLLTLDKIKEKSAQKILQAIETSKQNSLERLLTGLGIRNVGSKAAKDLAMHFETMENLQKATVEELVAIEGLGLVIAHSVLAYFNQETVQDMLEELKEAGVNMRYLGKAKVAISEDSLLAGKTVVLTGTLEQMTRQEAKEAIESLGGKVTGSVSKKTDIVIAGAQAGSKLTKAESLGILVWDEEQFRTMIEGKE</sequence>
<dbReference type="InterPro" id="IPR012340">
    <property type="entry name" value="NA-bd_OB-fold"/>
</dbReference>
<evidence type="ECO:0000256" key="5">
    <source>
        <dbReference type="ARBA" id="ARBA00022705"/>
    </source>
</evidence>
<dbReference type="NCBIfam" id="NF005932">
    <property type="entry name" value="PRK07956.1"/>
    <property type="match status" value="1"/>
</dbReference>
<evidence type="ECO:0000256" key="6">
    <source>
        <dbReference type="ARBA" id="ARBA00022723"/>
    </source>
</evidence>
<evidence type="ECO:0000256" key="2">
    <source>
        <dbReference type="ARBA" id="ARBA00012722"/>
    </source>
</evidence>
<dbReference type="Pfam" id="PF12826">
    <property type="entry name" value="HHH_2"/>
    <property type="match status" value="1"/>
</dbReference>
<dbReference type="PROSITE" id="PS01055">
    <property type="entry name" value="DNA_LIGASE_N1"/>
    <property type="match status" value="1"/>
</dbReference>
<dbReference type="Pfam" id="PF03120">
    <property type="entry name" value="OB_DNA_ligase"/>
    <property type="match status" value="1"/>
</dbReference>
<feature type="active site" description="N6-AMP-lysine intermediate" evidence="15">
    <location>
        <position position="114"/>
    </location>
</feature>
<dbReference type="InterPro" id="IPR003583">
    <property type="entry name" value="Hlx-hairpin-Hlx_DNA-bd_motif"/>
</dbReference>
<feature type="binding site" evidence="15">
    <location>
        <position position="406"/>
    </location>
    <ligand>
        <name>Zn(2+)</name>
        <dbReference type="ChEBI" id="CHEBI:29105"/>
    </ligand>
</feature>
<feature type="binding site" evidence="15">
    <location>
        <position position="426"/>
    </location>
    <ligand>
        <name>Zn(2+)</name>
        <dbReference type="ChEBI" id="CHEBI:29105"/>
    </ligand>
</feature>
<dbReference type="FunFam" id="2.40.50.140:FF:000012">
    <property type="entry name" value="DNA ligase"/>
    <property type="match status" value="1"/>
</dbReference>
<keyword evidence="6 15" id="KW-0479">Metal-binding</keyword>
<dbReference type="GO" id="GO:0003677">
    <property type="term" value="F:DNA binding"/>
    <property type="evidence" value="ECO:0007669"/>
    <property type="project" value="InterPro"/>
</dbReference>
<organism evidence="17 18">
    <name type="scientific">Granulicatella elegans ATCC 700633</name>
    <dbReference type="NCBI Taxonomy" id="626369"/>
    <lineage>
        <taxon>Bacteria</taxon>
        <taxon>Bacillati</taxon>
        <taxon>Bacillota</taxon>
        <taxon>Bacilli</taxon>
        <taxon>Lactobacillales</taxon>
        <taxon>Carnobacteriaceae</taxon>
        <taxon>Granulicatella</taxon>
    </lineage>
</organism>
<feature type="binding site" evidence="15">
    <location>
        <begin position="33"/>
        <end position="37"/>
    </location>
    <ligand>
        <name>NAD(+)</name>
        <dbReference type="ChEBI" id="CHEBI:57540"/>
    </ligand>
</feature>
<comment type="similarity">
    <text evidence="14 15">Belongs to the NAD-dependent DNA ligase family. LigA subfamily.</text>
</comment>
<keyword evidence="12 15" id="KW-0464">Manganese</keyword>
<dbReference type="Pfam" id="PF14520">
    <property type="entry name" value="HHH_5"/>
    <property type="match status" value="1"/>
</dbReference>
<dbReference type="Pfam" id="PF03119">
    <property type="entry name" value="DNA_ligase_ZBD"/>
    <property type="match status" value="1"/>
</dbReference>
<dbReference type="Gene3D" id="3.30.470.30">
    <property type="entry name" value="DNA ligase/mRNA capping enzyme"/>
    <property type="match status" value="1"/>
</dbReference>
<dbReference type="Gene3D" id="1.10.287.610">
    <property type="entry name" value="Helix hairpin bin"/>
    <property type="match status" value="1"/>
</dbReference>
<dbReference type="SMART" id="SM00278">
    <property type="entry name" value="HhH1"/>
    <property type="match status" value="3"/>
</dbReference>
<dbReference type="SMART" id="SM00532">
    <property type="entry name" value="LIGANc"/>
    <property type="match status" value="1"/>
</dbReference>
<dbReference type="FunFam" id="1.10.287.610:FF:000002">
    <property type="entry name" value="DNA ligase"/>
    <property type="match status" value="1"/>
</dbReference>
<evidence type="ECO:0000256" key="1">
    <source>
        <dbReference type="ARBA" id="ARBA00004067"/>
    </source>
</evidence>
<dbReference type="SUPFAM" id="SSF52113">
    <property type="entry name" value="BRCT domain"/>
    <property type="match status" value="1"/>
</dbReference>
<dbReference type="PANTHER" id="PTHR23389">
    <property type="entry name" value="CHROMOSOME TRANSMISSION FIDELITY FACTOR 18"/>
    <property type="match status" value="1"/>
</dbReference>
<dbReference type="CDD" id="cd17748">
    <property type="entry name" value="BRCT_DNA_ligase_like"/>
    <property type="match status" value="1"/>
</dbReference>
<dbReference type="InterPro" id="IPR036420">
    <property type="entry name" value="BRCT_dom_sf"/>
</dbReference>
<dbReference type="RefSeq" id="WP_006703633.1">
    <property type="nucleotide sequence ID" value="NZ_KI391971.1"/>
</dbReference>
<dbReference type="HAMAP" id="MF_01588">
    <property type="entry name" value="DNA_ligase_A"/>
    <property type="match status" value="1"/>
</dbReference>
<dbReference type="PANTHER" id="PTHR23389:SF9">
    <property type="entry name" value="DNA LIGASE"/>
    <property type="match status" value="1"/>
</dbReference>
<proteinExistence type="inferred from homology"/>
<dbReference type="EC" id="6.5.1.2" evidence="2 15"/>
<feature type="domain" description="BRCT" evidence="16">
    <location>
        <begin position="588"/>
        <end position="668"/>
    </location>
</feature>
<protein>
    <recommendedName>
        <fullName evidence="3 15">DNA ligase</fullName>
        <ecNumber evidence="2 15">6.5.1.2</ecNumber>
    </recommendedName>
    <alternativeName>
        <fullName evidence="15">Polydeoxyribonucleotide synthase [NAD(+)]</fullName>
    </alternativeName>
</protein>
<dbReference type="eggNOG" id="COG0272">
    <property type="taxonomic scope" value="Bacteria"/>
</dbReference>
<dbReference type="FunFam" id="1.10.150.20:FF:000007">
    <property type="entry name" value="DNA ligase"/>
    <property type="match status" value="1"/>
</dbReference>
<dbReference type="OrthoDB" id="9759736at2"/>
<dbReference type="Pfam" id="PF01653">
    <property type="entry name" value="DNA_ligase_aden"/>
    <property type="match status" value="1"/>
</dbReference>
<name>D0BN22_9LACT</name>
<dbReference type="InterPro" id="IPR018239">
    <property type="entry name" value="DNA_ligase_AS"/>
</dbReference>
<keyword evidence="18" id="KW-1185">Reference proteome</keyword>
<evidence type="ECO:0000256" key="3">
    <source>
        <dbReference type="ARBA" id="ARBA00013308"/>
    </source>
</evidence>
<dbReference type="CDD" id="cd00114">
    <property type="entry name" value="LIGANc"/>
    <property type="match status" value="1"/>
</dbReference>
<evidence type="ECO:0000256" key="15">
    <source>
        <dbReference type="HAMAP-Rule" id="MF_01588"/>
    </source>
</evidence>
<evidence type="ECO:0000256" key="13">
    <source>
        <dbReference type="ARBA" id="ARBA00034005"/>
    </source>
</evidence>
<comment type="catalytic activity">
    <reaction evidence="13 15">
        <text>NAD(+) + (deoxyribonucleotide)n-3'-hydroxyl + 5'-phospho-(deoxyribonucleotide)m = (deoxyribonucleotide)n+m + AMP + beta-nicotinamide D-nucleotide.</text>
        <dbReference type="EC" id="6.5.1.2"/>
    </reaction>
</comment>
<dbReference type="FunFam" id="3.30.470.30:FF:000001">
    <property type="entry name" value="DNA ligase"/>
    <property type="match status" value="1"/>
</dbReference>
<keyword evidence="11 15" id="KW-0234">DNA repair</keyword>
<dbReference type="SUPFAM" id="SSF50249">
    <property type="entry name" value="Nucleic acid-binding proteins"/>
    <property type="match status" value="1"/>
</dbReference>
<feature type="binding site" evidence="15">
    <location>
        <position position="403"/>
    </location>
    <ligand>
        <name>Zn(2+)</name>
        <dbReference type="ChEBI" id="CHEBI:29105"/>
    </ligand>
</feature>
<dbReference type="AlphaFoldDB" id="D0BN22"/>
<dbReference type="NCBIfam" id="TIGR00575">
    <property type="entry name" value="dnlj"/>
    <property type="match status" value="1"/>
</dbReference>
<evidence type="ECO:0000256" key="9">
    <source>
        <dbReference type="ARBA" id="ARBA00022842"/>
    </source>
</evidence>
<dbReference type="Gene3D" id="3.40.50.10190">
    <property type="entry name" value="BRCT domain"/>
    <property type="match status" value="1"/>
</dbReference>
<feature type="binding site" evidence="15">
    <location>
        <position position="309"/>
    </location>
    <ligand>
        <name>NAD(+)</name>
        <dbReference type="ChEBI" id="CHEBI:57540"/>
    </ligand>
</feature>
<dbReference type="SUPFAM" id="SSF56091">
    <property type="entry name" value="DNA ligase/mRNA capping enzyme, catalytic domain"/>
    <property type="match status" value="1"/>
</dbReference>
<dbReference type="STRING" id="626369.HMPREF0446_01357"/>
<dbReference type="InterPro" id="IPR004150">
    <property type="entry name" value="NAD_DNA_ligase_OB"/>
</dbReference>
<dbReference type="Proteomes" id="UP000002939">
    <property type="component" value="Unassembled WGS sequence"/>
</dbReference>